<name>A0ABR2LLJ8_9ASPA</name>
<reference evidence="8 9" key="1">
    <citation type="journal article" date="2022" name="Nat. Plants">
        <title>Genomes of leafy and leafless Platanthera orchids illuminate the evolution of mycoheterotrophy.</title>
        <authorList>
            <person name="Li M.H."/>
            <person name="Liu K.W."/>
            <person name="Li Z."/>
            <person name="Lu H.C."/>
            <person name="Ye Q.L."/>
            <person name="Zhang D."/>
            <person name="Wang J.Y."/>
            <person name="Li Y.F."/>
            <person name="Zhong Z.M."/>
            <person name="Liu X."/>
            <person name="Yu X."/>
            <person name="Liu D.K."/>
            <person name="Tu X.D."/>
            <person name="Liu B."/>
            <person name="Hao Y."/>
            <person name="Liao X.Y."/>
            <person name="Jiang Y.T."/>
            <person name="Sun W.H."/>
            <person name="Chen J."/>
            <person name="Chen Y.Q."/>
            <person name="Ai Y."/>
            <person name="Zhai J.W."/>
            <person name="Wu S.S."/>
            <person name="Zhou Z."/>
            <person name="Hsiao Y.Y."/>
            <person name="Wu W.L."/>
            <person name="Chen Y.Y."/>
            <person name="Lin Y.F."/>
            <person name="Hsu J.L."/>
            <person name="Li C.Y."/>
            <person name="Wang Z.W."/>
            <person name="Zhao X."/>
            <person name="Zhong W.Y."/>
            <person name="Ma X.K."/>
            <person name="Ma L."/>
            <person name="Huang J."/>
            <person name="Chen G.Z."/>
            <person name="Huang M.Z."/>
            <person name="Huang L."/>
            <person name="Peng D.H."/>
            <person name="Luo Y.B."/>
            <person name="Zou S.Q."/>
            <person name="Chen S.P."/>
            <person name="Lan S."/>
            <person name="Tsai W.C."/>
            <person name="Van de Peer Y."/>
            <person name="Liu Z.J."/>
        </authorList>
    </citation>
    <scope>NUCLEOTIDE SEQUENCE [LARGE SCALE GENOMIC DNA]</scope>
    <source>
        <strain evidence="8">Lor288</strain>
    </source>
</reference>
<dbReference type="SMART" id="SM00717">
    <property type="entry name" value="SANT"/>
    <property type="match status" value="2"/>
</dbReference>
<dbReference type="InterPro" id="IPR001005">
    <property type="entry name" value="SANT/Myb"/>
</dbReference>
<evidence type="ECO:0000313" key="8">
    <source>
        <dbReference type="EMBL" id="KAK8943697.1"/>
    </source>
</evidence>
<organism evidence="8 9">
    <name type="scientific">Platanthera guangdongensis</name>
    <dbReference type="NCBI Taxonomy" id="2320717"/>
    <lineage>
        <taxon>Eukaryota</taxon>
        <taxon>Viridiplantae</taxon>
        <taxon>Streptophyta</taxon>
        <taxon>Embryophyta</taxon>
        <taxon>Tracheophyta</taxon>
        <taxon>Spermatophyta</taxon>
        <taxon>Magnoliopsida</taxon>
        <taxon>Liliopsida</taxon>
        <taxon>Asparagales</taxon>
        <taxon>Orchidaceae</taxon>
        <taxon>Orchidoideae</taxon>
        <taxon>Orchideae</taxon>
        <taxon>Orchidinae</taxon>
        <taxon>Platanthera</taxon>
    </lineage>
</organism>
<dbReference type="Pfam" id="PF00249">
    <property type="entry name" value="Myb_DNA-binding"/>
    <property type="match status" value="2"/>
</dbReference>
<dbReference type="Proteomes" id="UP001412067">
    <property type="component" value="Unassembled WGS sequence"/>
</dbReference>
<dbReference type="PROSITE" id="PS50090">
    <property type="entry name" value="MYB_LIKE"/>
    <property type="match status" value="2"/>
</dbReference>
<dbReference type="InterPro" id="IPR009057">
    <property type="entry name" value="Homeodomain-like_sf"/>
</dbReference>
<sequence>MGRAPCCDKGNVKKGPWSPEEDEKLKSYIHNNHGTAGNWITLPQKIGLKRCGKSCRLRWLNYLRPNIKHGGFSHEEDTIICSLYIAIGSRWSIIAAQLPGRTDNDIKNHWNTKLKTTMLLGAAKNNINQSPKIKGAARSPAAASISFYDYAAAAVAAAPPRLINYYNPDHLHTQQPANAANAAAGGAHHEAIITIFPANHHHNHEEYSQLVAPSLFIIPHDYELASSSSSSSSMHQPASDRAATPSAFGSSWIHESDAIFNDASPPPTTWPNDHVFPPAHDDDDDDDYGSAASCTMN</sequence>
<feature type="domain" description="Myb-like" evidence="6">
    <location>
        <begin position="64"/>
        <end position="114"/>
    </location>
</feature>
<dbReference type="PROSITE" id="PS51294">
    <property type="entry name" value="HTH_MYB"/>
    <property type="match status" value="2"/>
</dbReference>
<dbReference type="CDD" id="cd00167">
    <property type="entry name" value="SANT"/>
    <property type="match status" value="2"/>
</dbReference>
<feature type="domain" description="HTH myb-type" evidence="7">
    <location>
        <begin position="9"/>
        <end position="63"/>
    </location>
</feature>
<evidence type="ECO:0000256" key="5">
    <source>
        <dbReference type="SAM" id="MobiDB-lite"/>
    </source>
</evidence>
<evidence type="ECO:0000256" key="2">
    <source>
        <dbReference type="ARBA" id="ARBA00023015"/>
    </source>
</evidence>
<protein>
    <submittedName>
        <fullName evidence="8">Transcription factor RAX3</fullName>
    </submittedName>
</protein>
<dbReference type="EMBL" id="JBBWWR010000018">
    <property type="protein sequence ID" value="KAK8943697.1"/>
    <property type="molecule type" value="Genomic_DNA"/>
</dbReference>
<keyword evidence="3" id="KW-0238">DNA-binding</keyword>
<evidence type="ECO:0000313" key="9">
    <source>
        <dbReference type="Proteomes" id="UP001412067"/>
    </source>
</evidence>
<feature type="region of interest" description="Disordered" evidence="5">
    <location>
        <begin position="227"/>
        <end position="246"/>
    </location>
</feature>
<dbReference type="SUPFAM" id="SSF46689">
    <property type="entry name" value="Homeodomain-like"/>
    <property type="match status" value="1"/>
</dbReference>
<dbReference type="Gene3D" id="1.10.10.60">
    <property type="entry name" value="Homeodomain-like"/>
    <property type="match status" value="2"/>
</dbReference>
<evidence type="ECO:0000259" key="6">
    <source>
        <dbReference type="PROSITE" id="PS50090"/>
    </source>
</evidence>
<evidence type="ECO:0000256" key="4">
    <source>
        <dbReference type="ARBA" id="ARBA00023163"/>
    </source>
</evidence>
<keyword evidence="4" id="KW-0804">Transcription</keyword>
<dbReference type="PANTHER" id="PTHR48000">
    <property type="entry name" value="OS09G0431300 PROTEIN"/>
    <property type="match status" value="1"/>
</dbReference>
<keyword evidence="9" id="KW-1185">Reference proteome</keyword>
<feature type="region of interest" description="Disordered" evidence="5">
    <location>
        <begin position="258"/>
        <end position="297"/>
    </location>
</feature>
<accession>A0ABR2LLJ8</accession>
<evidence type="ECO:0000256" key="3">
    <source>
        <dbReference type="ARBA" id="ARBA00023125"/>
    </source>
</evidence>
<dbReference type="InterPro" id="IPR017930">
    <property type="entry name" value="Myb_dom"/>
</dbReference>
<keyword evidence="2" id="KW-0805">Transcription regulation</keyword>
<evidence type="ECO:0000256" key="1">
    <source>
        <dbReference type="ARBA" id="ARBA00022737"/>
    </source>
</evidence>
<dbReference type="PANTHER" id="PTHR48000:SF67">
    <property type="entry name" value="MYB-LIKE DNA-BINDING DOMAIN CONTAINING PROTEIN, EXPRESSED"/>
    <property type="match status" value="1"/>
</dbReference>
<keyword evidence="1" id="KW-0677">Repeat</keyword>
<evidence type="ECO:0000259" key="7">
    <source>
        <dbReference type="PROSITE" id="PS51294"/>
    </source>
</evidence>
<comment type="caution">
    <text evidence="8">The sequence shown here is derived from an EMBL/GenBank/DDBJ whole genome shotgun (WGS) entry which is preliminary data.</text>
</comment>
<feature type="domain" description="Myb-like" evidence="6">
    <location>
        <begin position="9"/>
        <end position="63"/>
    </location>
</feature>
<gene>
    <name evidence="8" type="primary">RAX3</name>
    <name evidence="8" type="ORF">KSP40_PGU016184</name>
</gene>
<proteinExistence type="predicted"/>
<feature type="domain" description="HTH myb-type" evidence="7">
    <location>
        <begin position="64"/>
        <end position="118"/>
    </location>
</feature>